<sequence>MTSSHTNTLAVNIISTAVNVSIRPRFGTAIHNAAQLARTYGCSRKTIMRHLQKVDTQDQYATPIKANLIMDTTYFGRSFDVMVLYDAISNQALSITTVKCEIHALHTPSRTRLKE</sequence>
<keyword evidence="2" id="KW-1185">Reference proteome</keyword>
<dbReference type="AlphaFoldDB" id="A0A2P7TYD6"/>
<dbReference type="Proteomes" id="UP000241868">
    <property type="component" value="Unassembled WGS sequence"/>
</dbReference>
<proteinExistence type="predicted"/>
<evidence type="ECO:0000313" key="1">
    <source>
        <dbReference type="EMBL" id="PSJ79715.1"/>
    </source>
</evidence>
<dbReference type="EMBL" id="PXYY01000078">
    <property type="protein sequence ID" value="PSJ79715.1"/>
    <property type="molecule type" value="Genomic_DNA"/>
</dbReference>
<accession>A0A2P7TYD6</accession>
<protein>
    <recommendedName>
        <fullName evidence="3">Transposase</fullName>
    </recommendedName>
</protein>
<name>A0A2P7TYD6_9NEIS</name>
<evidence type="ECO:0000313" key="2">
    <source>
        <dbReference type="Proteomes" id="UP000241868"/>
    </source>
</evidence>
<organism evidence="1 2">
    <name type="scientific">Neisseria iguanae</name>
    <dbReference type="NCBI Taxonomy" id="90242"/>
    <lineage>
        <taxon>Bacteria</taxon>
        <taxon>Pseudomonadati</taxon>
        <taxon>Pseudomonadota</taxon>
        <taxon>Betaproteobacteria</taxon>
        <taxon>Neisseriales</taxon>
        <taxon>Neisseriaceae</taxon>
        <taxon>Neisseria</taxon>
    </lineage>
</organism>
<comment type="caution">
    <text evidence="1">The sequence shown here is derived from an EMBL/GenBank/DDBJ whole genome shotgun (WGS) entry which is preliminary data.</text>
</comment>
<evidence type="ECO:0008006" key="3">
    <source>
        <dbReference type="Google" id="ProtNLM"/>
    </source>
</evidence>
<reference evidence="1 2" key="1">
    <citation type="submission" date="2018-03" db="EMBL/GenBank/DDBJ databases">
        <title>Neisseria weixii sp. nov., isolated from the intestinal contents of Tibetan Plateau pika (Ochotona curzoniae) in Yushu, Qinghai Province, China.</title>
        <authorList>
            <person name="Gui Z."/>
        </authorList>
    </citation>
    <scope>NUCLEOTIDE SEQUENCE [LARGE SCALE GENOMIC DNA]</scope>
    <source>
        <strain evidence="1 2">ATCC 51483</strain>
    </source>
</reference>
<gene>
    <name evidence="1" type="ORF">C7N83_10500</name>
</gene>